<keyword evidence="2" id="KW-0378">Hydrolase</keyword>
<dbReference type="InterPro" id="IPR009003">
    <property type="entry name" value="Peptidase_S1_PA"/>
</dbReference>
<dbReference type="InterPro" id="IPR001314">
    <property type="entry name" value="Peptidase_S1A"/>
</dbReference>
<dbReference type="EMBL" id="JELY01002279">
    <property type="protein sequence ID" value="KYF53077.1"/>
    <property type="molecule type" value="Genomic_DNA"/>
</dbReference>
<comment type="caution">
    <text evidence="2">The sequence shown here is derived from an EMBL/GenBank/DDBJ whole genome shotgun (WGS) entry which is preliminary data.</text>
</comment>
<dbReference type="PANTHER" id="PTHR24260:SF136">
    <property type="entry name" value="GH08193P-RELATED"/>
    <property type="match status" value="1"/>
</dbReference>
<sequence length="293" mass="30590">MEQPQARTRGVLATALSGFTRCGAAALAALALTAAAGCAPPITNAGLAIPAAKPGQEERPIPLRPPFELATNEDAIVRIVTDVTCTGTLITEDLVLTAHHCVAARDENGRTLRRDQEPEAISIELGGDHLPWGDVTVRAVVSPDCGYTSGEGDIAILVLSRRLIGIPTLAPRIESQPEPKEQVTPYGFGRCALSRDPVHLVPRPGGAIDAVSKGHFVAVASICPGDSGGPARSDQGGDVVGVISSSVMDGDERTTGTSYFSRLDVWPELFSAAREIAAGASPSELPPYRSCLR</sequence>
<keyword evidence="2" id="KW-0645">Protease</keyword>
<dbReference type="SUPFAM" id="SSF50494">
    <property type="entry name" value="Trypsin-like serine proteases"/>
    <property type="match status" value="1"/>
</dbReference>
<dbReference type="Proteomes" id="UP000075420">
    <property type="component" value="Unassembled WGS sequence"/>
</dbReference>
<organism evidence="2 3">
    <name type="scientific">Sorangium cellulosum</name>
    <name type="common">Polyangium cellulosum</name>
    <dbReference type="NCBI Taxonomy" id="56"/>
    <lineage>
        <taxon>Bacteria</taxon>
        <taxon>Pseudomonadati</taxon>
        <taxon>Myxococcota</taxon>
        <taxon>Polyangia</taxon>
        <taxon>Polyangiales</taxon>
        <taxon>Polyangiaceae</taxon>
        <taxon>Sorangium</taxon>
    </lineage>
</organism>
<protein>
    <submittedName>
        <fullName evidence="2">Serine protease</fullName>
    </submittedName>
</protein>
<evidence type="ECO:0000313" key="3">
    <source>
        <dbReference type="Proteomes" id="UP000075420"/>
    </source>
</evidence>
<dbReference type="InterPro" id="IPR051333">
    <property type="entry name" value="CLIP_Serine_Protease"/>
</dbReference>
<dbReference type="Pfam" id="PF00089">
    <property type="entry name" value="Trypsin"/>
    <property type="match status" value="1"/>
</dbReference>
<accession>A0A150PBN2</accession>
<name>A0A150PBN2_SORCE</name>
<dbReference type="PROSITE" id="PS50240">
    <property type="entry name" value="TRYPSIN_DOM"/>
    <property type="match status" value="1"/>
</dbReference>
<gene>
    <name evidence="2" type="ORF">BE08_30545</name>
</gene>
<evidence type="ECO:0000259" key="1">
    <source>
        <dbReference type="PROSITE" id="PS50240"/>
    </source>
</evidence>
<dbReference type="InterPro" id="IPR001254">
    <property type="entry name" value="Trypsin_dom"/>
</dbReference>
<dbReference type="PRINTS" id="PR00722">
    <property type="entry name" value="CHYMOTRYPSIN"/>
</dbReference>
<feature type="domain" description="Peptidase S1" evidence="1">
    <location>
        <begin position="66"/>
        <end position="272"/>
    </location>
</feature>
<dbReference type="GO" id="GO:0004252">
    <property type="term" value="F:serine-type endopeptidase activity"/>
    <property type="evidence" value="ECO:0007669"/>
    <property type="project" value="InterPro"/>
</dbReference>
<evidence type="ECO:0000313" key="2">
    <source>
        <dbReference type="EMBL" id="KYF53077.1"/>
    </source>
</evidence>
<dbReference type="InterPro" id="IPR043504">
    <property type="entry name" value="Peptidase_S1_PA_chymotrypsin"/>
</dbReference>
<dbReference type="Gene3D" id="2.40.10.10">
    <property type="entry name" value="Trypsin-like serine proteases"/>
    <property type="match status" value="1"/>
</dbReference>
<dbReference type="GO" id="GO:0006508">
    <property type="term" value="P:proteolysis"/>
    <property type="evidence" value="ECO:0007669"/>
    <property type="project" value="UniProtKB-KW"/>
</dbReference>
<dbReference type="PANTHER" id="PTHR24260">
    <property type="match status" value="1"/>
</dbReference>
<proteinExistence type="predicted"/>
<reference evidence="2 3" key="1">
    <citation type="submission" date="2014-02" db="EMBL/GenBank/DDBJ databases">
        <title>The small core and large imbalanced accessory genome model reveals a collaborative survival strategy of Sorangium cellulosum strains in nature.</title>
        <authorList>
            <person name="Han K."/>
            <person name="Peng R."/>
            <person name="Blom J."/>
            <person name="Li Y.-Z."/>
        </authorList>
    </citation>
    <scope>NUCLEOTIDE SEQUENCE [LARGE SCALE GENOMIC DNA]</scope>
    <source>
        <strain evidence="2 3">So0157-25</strain>
    </source>
</reference>
<dbReference type="AlphaFoldDB" id="A0A150PBN2"/>